<keyword evidence="3 10" id="KW-0285">Flavoprotein</keyword>
<evidence type="ECO:0000256" key="10">
    <source>
        <dbReference type="PIRNR" id="PIRNR006268"/>
    </source>
</evidence>
<comment type="catalytic activity">
    <reaction evidence="9 10">
        <text>L-threonyl-[protein] + FAD = FMN-L-threonyl-[protein] + AMP + H(+)</text>
        <dbReference type="Rhea" id="RHEA:36847"/>
        <dbReference type="Rhea" id="RHEA-COMP:11060"/>
        <dbReference type="Rhea" id="RHEA-COMP:11061"/>
        <dbReference type="ChEBI" id="CHEBI:15378"/>
        <dbReference type="ChEBI" id="CHEBI:30013"/>
        <dbReference type="ChEBI" id="CHEBI:57692"/>
        <dbReference type="ChEBI" id="CHEBI:74257"/>
        <dbReference type="ChEBI" id="CHEBI:456215"/>
        <dbReference type="EC" id="2.7.1.180"/>
    </reaction>
</comment>
<feature type="binding site" evidence="11">
    <location>
        <position position="281"/>
    </location>
    <ligand>
        <name>Mg(2+)</name>
        <dbReference type="ChEBI" id="CHEBI:18420"/>
    </ligand>
</feature>
<dbReference type="Proteomes" id="UP000242763">
    <property type="component" value="Unassembled WGS sequence"/>
</dbReference>
<dbReference type="PANTHER" id="PTHR30040:SF2">
    <property type="entry name" value="FAD:PROTEIN FMN TRANSFERASE"/>
    <property type="match status" value="1"/>
</dbReference>
<sequence length="319" mass="33517">MRITRRHALRILGAGAALGAGVVGLRSMRDAPAPVQWQGEVLGALSAMTLWHPNRRVAERTIARMLVEIDRLDRIFSLYRDDSELVRLNREGEIAWPSDDLVQVFDESLRIAGISGGAFDPTIQPLWRLTAQGGGSVADLEQALGLVDFAALDVGTRAIGFSRPGMAASLNGIAQGYITDRITDLLANDGFEQAMIELGETRALGSGPNGTPFSVGLVDPFAPATIARNLPLSSAALAVSGGYGLSLDASGGNHILDPTTGTSPDGLRQVAVIAPRAVWADALSTAISVAGEAAAPGLLKHYKGSRAILWRADGSVHEV</sequence>
<dbReference type="GO" id="GO:0016740">
    <property type="term" value="F:transferase activity"/>
    <property type="evidence" value="ECO:0007669"/>
    <property type="project" value="UniProtKB-UniRule"/>
</dbReference>
<keyword evidence="4 10" id="KW-0808">Transferase</keyword>
<dbReference type="InterPro" id="IPR006311">
    <property type="entry name" value="TAT_signal"/>
</dbReference>
<dbReference type="GO" id="GO:0046872">
    <property type="term" value="F:metal ion binding"/>
    <property type="evidence" value="ECO:0007669"/>
    <property type="project" value="UniProtKB-UniRule"/>
</dbReference>
<dbReference type="Pfam" id="PF02424">
    <property type="entry name" value="ApbE"/>
    <property type="match status" value="1"/>
</dbReference>
<feature type="binding site" evidence="11">
    <location>
        <position position="172"/>
    </location>
    <ligand>
        <name>Mg(2+)</name>
        <dbReference type="ChEBI" id="CHEBI:18420"/>
    </ligand>
</feature>
<keyword evidence="5 10" id="KW-0479">Metal-binding</keyword>
<keyword evidence="13" id="KW-1185">Reference proteome</keyword>
<dbReference type="EMBL" id="FORF01000002">
    <property type="protein sequence ID" value="SFI45924.1"/>
    <property type="molecule type" value="Genomic_DNA"/>
</dbReference>
<evidence type="ECO:0000256" key="7">
    <source>
        <dbReference type="ARBA" id="ARBA00022842"/>
    </source>
</evidence>
<comment type="cofactor">
    <cofactor evidence="11">
        <name>Mg(2+)</name>
        <dbReference type="ChEBI" id="CHEBI:18420"/>
    </cofactor>
    <cofactor evidence="11">
        <name>Mn(2+)</name>
        <dbReference type="ChEBI" id="CHEBI:29035"/>
    </cofactor>
    <text evidence="11">Magnesium. Can also use manganese.</text>
</comment>
<dbReference type="PIRSF" id="PIRSF006268">
    <property type="entry name" value="ApbE"/>
    <property type="match status" value="1"/>
</dbReference>
<keyword evidence="12" id="KW-0449">Lipoprotein</keyword>
<gene>
    <name evidence="12" type="ORF">SAMN03080618_00528</name>
</gene>
<reference evidence="13" key="1">
    <citation type="submission" date="2016-10" db="EMBL/GenBank/DDBJ databases">
        <authorList>
            <person name="Varghese N."/>
            <person name="Submissions S."/>
        </authorList>
    </citation>
    <scope>NUCLEOTIDE SEQUENCE [LARGE SCALE GENOMIC DNA]</scope>
    <source>
        <strain evidence="13">DSM 21857</strain>
    </source>
</reference>
<evidence type="ECO:0000256" key="6">
    <source>
        <dbReference type="ARBA" id="ARBA00022827"/>
    </source>
</evidence>
<dbReference type="EC" id="2.7.1.180" evidence="1 10"/>
<comment type="similarity">
    <text evidence="10">Belongs to the ApbE family.</text>
</comment>
<evidence type="ECO:0000256" key="11">
    <source>
        <dbReference type="PIRSR" id="PIRSR006268-2"/>
    </source>
</evidence>
<dbReference type="STRING" id="1121003.SAMN03080618_00528"/>
<dbReference type="AlphaFoldDB" id="A0A1I3ID61"/>
<dbReference type="InterPro" id="IPR003374">
    <property type="entry name" value="ApbE-like_sf"/>
</dbReference>
<dbReference type="Gene3D" id="3.10.520.10">
    <property type="entry name" value="ApbE-like domains"/>
    <property type="match status" value="1"/>
</dbReference>
<evidence type="ECO:0000256" key="5">
    <source>
        <dbReference type="ARBA" id="ARBA00022723"/>
    </source>
</evidence>
<organism evidence="12 13">
    <name type="scientific">Aquamicrobium aerolatum DSM 21857</name>
    <dbReference type="NCBI Taxonomy" id="1121003"/>
    <lineage>
        <taxon>Bacteria</taxon>
        <taxon>Pseudomonadati</taxon>
        <taxon>Pseudomonadota</taxon>
        <taxon>Alphaproteobacteria</taxon>
        <taxon>Hyphomicrobiales</taxon>
        <taxon>Phyllobacteriaceae</taxon>
        <taxon>Aerobium</taxon>
    </lineage>
</organism>
<evidence type="ECO:0000256" key="1">
    <source>
        <dbReference type="ARBA" id="ARBA00011955"/>
    </source>
</evidence>
<dbReference type="InterPro" id="IPR024932">
    <property type="entry name" value="ApbE"/>
</dbReference>
<feature type="binding site" evidence="11">
    <location>
        <position position="285"/>
    </location>
    <ligand>
        <name>Mg(2+)</name>
        <dbReference type="ChEBI" id="CHEBI:18420"/>
    </ligand>
</feature>
<evidence type="ECO:0000256" key="3">
    <source>
        <dbReference type="ARBA" id="ARBA00022630"/>
    </source>
</evidence>
<proteinExistence type="inferred from homology"/>
<protein>
    <recommendedName>
        <fullName evidence="2 10">FAD:protein FMN transferase</fullName>
        <ecNumber evidence="1 10">2.7.1.180</ecNumber>
    </recommendedName>
    <alternativeName>
        <fullName evidence="8 10">Flavin transferase</fullName>
    </alternativeName>
</protein>
<keyword evidence="7 10" id="KW-0460">Magnesium</keyword>
<keyword evidence="6 10" id="KW-0274">FAD</keyword>
<evidence type="ECO:0000256" key="2">
    <source>
        <dbReference type="ARBA" id="ARBA00016337"/>
    </source>
</evidence>
<dbReference type="OrthoDB" id="9778595at2"/>
<evidence type="ECO:0000256" key="4">
    <source>
        <dbReference type="ARBA" id="ARBA00022679"/>
    </source>
</evidence>
<evidence type="ECO:0000256" key="8">
    <source>
        <dbReference type="ARBA" id="ARBA00031306"/>
    </source>
</evidence>
<dbReference type="RefSeq" id="WP_091518239.1">
    <property type="nucleotide sequence ID" value="NZ_FORF01000002.1"/>
</dbReference>
<dbReference type="PANTHER" id="PTHR30040">
    <property type="entry name" value="THIAMINE BIOSYNTHESIS LIPOPROTEIN APBE"/>
    <property type="match status" value="1"/>
</dbReference>
<evidence type="ECO:0000313" key="12">
    <source>
        <dbReference type="EMBL" id="SFI45924.1"/>
    </source>
</evidence>
<evidence type="ECO:0000313" key="13">
    <source>
        <dbReference type="Proteomes" id="UP000242763"/>
    </source>
</evidence>
<dbReference type="PROSITE" id="PS51318">
    <property type="entry name" value="TAT"/>
    <property type="match status" value="1"/>
</dbReference>
<accession>A0A1I3ID61</accession>
<evidence type="ECO:0000256" key="9">
    <source>
        <dbReference type="ARBA" id="ARBA00048540"/>
    </source>
</evidence>
<name>A0A1I3ID61_9HYPH</name>
<dbReference type="SUPFAM" id="SSF143631">
    <property type="entry name" value="ApbE-like"/>
    <property type="match status" value="1"/>
</dbReference>